<dbReference type="Proteomes" id="UP000468388">
    <property type="component" value="Unassembled WGS sequence"/>
</dbReference>
<dbReference type="Gene3D" id="2.60.120.260">
    <property type="entry name" value="Galactose-binding domain-like"/>
    <property type="match status" value="1"/>
</dbReference>
<comment type="caution">
    <text evidence="2">The sequence shown here is derived from an EMBL/GenBank/DDBJ whole genome shotgun (WGS) entry which is preliminary data.</text>
</comment>
<dbReference type="InterPro" id="IPR008979">
    <property type="entry name" value="Galactose-bd-like_sf"/>
</dbReference>
<dbReference type="InterPro" id="IPR032164">
    <property type="entry name" value="DUF5000"/>
</dbReference>
<dbReference type="InterPro" id="IPR013783">
    <property type="entry name" value="Ig-like_fold"/>
</dbReference>
<sequence>MRLFILAGLICMMGCSKKATDYRSFLNGGEIIYPGTVSNIKVSPGNGRIQIRWQPSPDPSVKKYIVFWNNGIDSSVIPATTDKPGDTVKCIISNLSEYTYNFLIYSYDSAGNRSIASEINNIKVYGNSYLSSLYNRPYDIIEPGVYTSPTAVTLKFGTPDTINVTTEIRYTDANGITQQQWLSPDSTSISIDSYQPGSTIYYKSGYIPVRGAIDTFFVTYYDSLPHIPVLCNKSLFSALQLPNDVGTYEGQTGLDKLWDGSVGPQSYPNIFHSDGSHSLPHHFTFDMGQLYNELTHVEITGRNCCNNPDHFEVWGIADITNAATTLPGNDAGWKDEAIAKGWTLLQDVTRTDDGIAPFKINLRSDIPPVRYIRIRVLHVTSGDGSYSNISELSFWARP</sequence>
<dbReference type="SUPFAM" id="SSF49265">
    <property type="entry name" value="Fibronectin type III"/>
    <property type="match status" value="1"/>
</dbReference>
<organism evidence="2 3">
    <name type="scientific">Chitinophaga oryziterrae</name>
    <dbReference type="NCBI Taxonomy" id="1031224"/>
    <lineage>
        <taxon>Bacteria</taxon>
        <taxon>Pseudomonadati</taxon>
        <taxon>Bacteroidota</taxon>
        <taxon>Chitinophagia</taxon>
        <taxon>Chitinophagales</taxon>
        <taxon>Chitinophagaceae</taxon>
        <taxon>Chitinophaga</taxon>
    </lineage>
</organism>
<evidence type="ECO:0000259" key="1">
    <source>
        <dbReference type="SMART" id="SM00060"/>
    </source>
</evidence>
<evidence type="ECO:0000313" key="2">
    <source>
        <dbReference type="EMBL" id="MVT41387.1"/>
    </source>
</evidence>
<accession>A0A6N8J823</accession>
<evidence type="ECO:0000313" key="3">
    <source>
        <dbReference type="Proteomes" id="UP000468388"/>
    </source>
</evidence>
<dbReference type="SUPFAM" id="SSF49785">
    <property type="entry name" value="Galactose-binding domain-like"/>
    <property type="match status" value="1"/>
</dbReference>
<dbReference type="OrthoDB" id="1043438at2"/>
<keyword evidence="3" id="KW-1185">Reference proteome</keyword>
<dbReference type="Pfam" id="PF16389">
    <property type="entry name" value="DUF4998"/>
    <property type="match status" value="1"/>
</dbReference>
<dbReference type="Pfam" id="PF16391">
    <property type="entry name" value="DUF5000"/>
    <property type="match status" value="1"/>
</dbReference>
<protein>
    <recommendedName>
        <fullName evidence="1">Fibronectin type-III domain-containing protein</fullName>
    </recommendedName>
</protein>
<feature type="domain" description="Fibronectin type-III" evidence="1">
    <location>
        <begin position="34"/>
        <end position="113"/>
    </location>
</feature>
<dbReference type="RefSeq" id="WP_157300016.1">
    <property type="nucleotide sequence ID" value="NZ_BAAAZB010000025.1"/>
</dbReference>
<name>A0A6N8J823_9BACT</name>
<dbReference type="InterPro" id="IPR003961">
    <property type="entry name" value="FN3_dom"/>
</dbReference>
<reference evidence="2 3" key="1">
    <citation type="submission" date="2019-12" db="EMBL/GenBank/DDBJ databases">
        <title>The draft genomic sequence of strain Chitinophaga oryziterrae JCM 16595.</title>
        <authorList>
            <person name="Zhang X."/>
        </authorList>
    </citation>
    <scope>NUCLEOTIDE SEQUENCE [LARGE SCALE GENOMIC DNA]</scope>
    <source>
        <strain evidence="2 3">JCM 16595</strain>
    </source>
</reference>
<dbReference type="SMART" id="SM00060">
    <property type="entry name" value="FN3"/>
    <property type="match status" value="1"/>
</dbReference>
<dbReference type="AlphaFoldDB" id="A0A6N8J823"/>
<proteinExistence type="predicted"/>
<dbReference type="Gene3D" id="2.60.40.10">
    <property type="entry name" value="Immunoglobulins"/>
    <property type="match status" value="1"/>
</dbReference>
<gene>
    <name evidence="2" type="ORF">GO495_12395</name>
</gene>
<dbReference type="EMBL" id="WRXO01000003">
    <property type="protein sequence ID" value="MVT41387.1"/>
    <property type="molecule type" value="Genomic_DNA"/>
</dbReference>
<dbReference type="InterPro" id="IPR036116">
    <property type="entry name" value="FN3_sf"/>
</dbReference>